<dbReference type="EMBL" id="CP036426">
    <property type="protein sequence ID" value="QDV34104.1"/>
    <property type="molecule type" value="Genomic_DNA"/>
</dbReference>
<protein>
    <submittedName>
        <fullName evidence="4">Deoxyguanosinetriphosphate triphosphohydrolase</fullName>
        <ecNumber evidence="4">3.1.5.1</ecNumber>
    </submittedName>
</protein>
<accession>A0A518GZU8</accession>
<dbReference type="EC" id="3.1.5.1" evidence="4"/>
<dbReference type="NCBIfam" id="TIGR01353">
    <property type="entry name" value="dGTP_triPase"/>
    <property type="match status" value="1"/>
</dbReference>
<sequence>MKREDRKHPDGTIQGKSSPADRDRILYSPEFRRLASVTQVAVAEGGLLFHNRLTHSLKVAQIGRRLAEGLLDSHREIAVSLGGIDPETVESAALAHDLGHPPFGHVAERKLDKLLLKEGVADGFEGNPQSFRIVTKIAVQGDHYDGLNLARATLNALLKYPHMRKPSGKGNKKWGAYTFEEDDFRFARALQTVGNGDSMCVEAQIMTWADDITYSVHDIEDFYQAGLIPLDQLTSKDGREVDRFLANVFERWSRKGITSKYGKDELSEAFRGLLKLAPIQEPYSGARRQQAALRNFTSGLIDRYVGHTKLIEGDNSSGNLEIDKNILMEVEMLKELLWYYVIKNPALASQEHGQSRIIEELFNIFAQAATSNDSDDWAILPGRARELIDEIVKLNGQNTSKNERLRVVADTVAGMTEQQALQMFHRLTAISPGSLFQPIAT</sequence>
<dbReference type="PROSITE" id="PS51831">
    <property type="entry name" value="HD"/>
    <property type="match status" value="1"/>
</dbReference>
<dbReference type="InterPro" id="IPR006674">
    <property type="entry name" value="HD_domain"/>
</dbReference>
<dbReference type="Pfam" id="PF01966">
    <property type="entry name" value="HD"/>
    <property type="match status" value="1"/>
</dbReference>
<dbReference type="InterPro" id="IPR003607">
    <property type="entry name" value="HD/PDEase_dom"/>
</dbReference>
<gene>
    <name evidence="4" type="primary">dgt</name>
    <name evidence="4" type="ORF">ElP_19860</name>
</gene>
<dbReference type="Proteomes" id="UP000317835">
    <property type="component" value="Chromosome"/>
</dbReference>
<keyword evidence="5" id="KW-1185">Reference proteome</keyword>
<dbReference type="GO" id="GO:0006203">
    <property type="term" value="P:dGTP catabolic process"/>
    <property type="evidence" value="ECO:0007669"/>
    <property type="project" value="TreeGrafter"/>
</dbReference>
<evidence type="ECO:0000256" key="1">
    <source>
        <dbReference type="ARBA" id="ARBA00022801"/>
    </source>
</evidence>
<evidence type="ECO:0000259" key="3">
    <source>
        <dbReference type="PROSITE" id="PS51831"/>
    </source>
</evidence>
<feature type="compositionally biased region" description="Basic and acidic residues" evidence="2">
    <location>
        <begin position="1"/>
        <end position="10"/>
    </location>
</feature>
<dbReference type="OrthoDB" id="9803619at2"/>
<dbReference type="InterPro" id="IPR050135">
    <property type="entry name" value="dGTPase-like"/>
</dbReference>
<dbReference type="Pfam" id="PF13286">
    <property type="entry name" value="HD_assoc"/>
    <property type="match status" value="1"/>
</dbReference>
<dbReference type="Gene3D" id="1.10.3210.10">
    <property type="entry name" value="Hypothetical protein af1432"/>
    <property type="match status" value="1"/>
</dbReference>
<dbReference type="PANTHER" id="PTHR11373">
    <property type="entry name" value="DEOXYNUCLEOSIDE TRIPHOSPHATE TRIPHOSPHOHYDROLASE"/>
    <property type="match status" value="1"/>
</dbReference>
<evidence type="ECO:0000256" key="2">
    <source>
        <dbReference type="SAM" id="MobiDB-lite"/>
    </source>
</evidence>
<proteinExistence type="predicted"/>
<dbReference type="PANTHER" id="PTHR11373:SF32">
    <property type="entry name" value="DEOXYGUANOSINETRIPHOSPHATE TRIPHOSPHOHYDROLASE"/>
    <property type="match status" value="1"/>
</dbReference>
<dbReference type="InterPro" id="IPR026875">
    <property type="entry name" value="PHydrolase_assoc_dom"/>
</dbReference>
<organism evidence="4 5">
    <name type="scientific">Tautonia plasticadhaerens</name>
    <dbReference type="NCBI Taxonomy" id="2527974"/>
    <lineage>
        <taxon>Bacteria</taxon>
        <taxon>Pseudomonadati</taxon>
        <taxon>Planctomycetota</taxon>
        <taxon>Planctomycetia</taxon>
        <taxon>Isosphaerales</taxon>
        <taxon>Isosphaeraceae</taxon>
        <taxon>Tautonia</taxon>
    </lineage>
</organism>
<evidence type="ECO:0000313" key="5">
    <source>
        <dbReference type="Proteomes" id="UP000317835"/>
    </source>
</evidence>
<reference evidence="4 5" key="1">
    <citation type="submission" date="2019-02" db="EMBL/GenBank/DDBJ databases">
        <title>Deep-cultivation of Planctomycetes and their phenomic and genomic characterization uncovers novel biology.</title>
        <authorList>
            <person name="Wiegand S."/>
            <person name="Jogler M."/>
            <person name="Boedeker C."/>
            <person name="Pinto D."/>
            <person name="Vollmers J."/>
            <person name="Rivas-Marin E."/>
            <person name="Kohn T."/>
            <person name="Peeters S.H."/>
            <person name="Heuer A."/>
            <person name="Rast P."/>
            <person name="Oberbeckmann S."/>
            <person name="Bunk B."/>
            <person name="Jeske O."/>
            <person name="Meyerdierks A."/>
            <person name="Storesund J.E."/>
            <person name="Kallscheuer N."/>
            <person name="Luecker S."/>
            <person name="Lage O.M."/>
            <person name="Pohl T."/>
            <person name="Merkel B.J."/>
            <person name="Hornburger P."/>
            <person name="Mueller R.-W."/>
            <person name="Bruemmer F."/>
            <person name="Labrenz M."/>
            <person name="Spormann A.M."/>
            <person name="Op den Camp H."/>
            <person name="Overmann J."/>
            <person name="Amann R."/>
            <person name="Jetten M.S.M."/>
            <person name="Mascher T."/>
            <person name="Medema M.H."/>
            <person name="Devos D.P."/>
            <person name="Kaster A.-K."/>
            <person name="Ovreas L."/>
            <person name="Rohde M."/>
            <person name="Galperin M.Y."/>
            <person name="Jogler C."/>
        </authorList>
    </citation>
    <scope>NUCLEOTIDE SEQUENCE [LARGE SCALE GENOMIC DNA]</scope>
    <source>
        <strain evidence="4 5">ElP</strain>
    </source>
</reference>
<dbReference type="KEGG" id="tpla:ElP_19860"/>
<dbReference type="RefSeq" id="WP_145268754.1">
    <property type="nucleotide sequence ID" value="NZ_CP036426.1"/>
</dbReference>
<keyword evidence="1 4" id="KW-0378">Hydrolase</keyword>
<feature type="region of interest" description="Disordered" evidence="2">
    <location>
        <begin position="1"/>
        <end position="21"/>
    </location>
</feature>
<dbReference type="SMART" id="SM00471">
    <property type="entry name" value="HDc"/>
    <property type="match status" value="1"/>
</dbReference>
<feature type="domain" description="HD" evidence="3">
    <location>
        <begin position="52"/>
        <end position="215"/>
    </location>
</feature>
<dbReference type="AlphaFoldDB" id="A0A518GZU8"/>
<dbReference type="CDD" id="cd00077">
    <property type="entry name" value="HDc"/>
    <property type="match status" value="1"/>
</dbReference>
<name>A0A518GZU8_9BACT</name>
<dbReference type="GO" id="GO:0008832">
    <property type="term" value="F:dGTPase activity"/>
    <property type="evidence" value="ECO:0007669"/>
    <property type="project" value="UniProtKB-EC"/>
</dbReference>
<dbReference type="SUPFAM" id="SSF109604">
    <property type="entry name" value="HD-domain/PDEase-like"/>
    <property type="match status" value="1"/>
</dbReference>
<evidence type="ECO:0000313" key="4">
    <source>
        <dbReference type="EMBL" id="QDV34104.1"/>
    </source>
</evidence>
<dbReference type="InterPro" id="IPR006261">
    <property type="entry name" value="dGTPase"/>
</dbReference>